<reference evidence="2 3" key="1">
    <citation type="submission" date="2014-08" db="EMBL/GenBank/DDBJ databases">
        <authorList>
            <person name="Sibley D."/>
            <person name="Venepally P."/>
            <person name="Karamycheva S."/>
            <person name="Hadjithomas M."/>
            <person name="Khan A."/>
            <person name="Brunk B."/>
            <person name="Roos D."/>
            <person name="Caler E."/>
            <person name="Lorenzi H."/>
        </authorList>
    </citation>
    <scope>NUCLEOTIDE SEQUENCE [LARGE SCALE GENOMIC DNA]</scope>
    <source>
        <strain evidence="2 3">VAND</strain>
    </source>
</reference>
<organism evidence="2 3">
    <name type="scientific">Toxoplasma gondii VAND</name>
    <dbReference type="NCBI Taxonomy" id="933077"/>
    <lineage>
        <taxon>Eukaryota</taxon>
        <taxon>Sar</taxon>
        <taxon>Alveolata</taxon>
        <taxon>Apicomplexa</taxon>
        <taxon>Conoidasida</taxon>
        <taxon>Coccidia</taxon>
        <taxon>Eucoccidiorida</taxon>
        <taxon>Eimeriorina</taxon>
        <taxon>Sarcocystidae</taxon>
        <taxon>Toxoplasma</taxon>
    </lineage>
</organism>
<evidence type="ECO:0000313" key="3">
    <source>
        <dbReference type="Proteomes" id="UP000028840"/>
    </source>
</evidence>
<proteinExistence type="predicted"/>
<evidence type="ECO:0000313" key="2">
    <source>
        <dbReference type="EMBL" id="KFG99393.1"/>
    </source>
</evidence>
<comment type="caution">
    <text evidence="2">The sequence shown here is derived from an EMBL/GenBank/DDBJ whole genome shotgun (WGS) entry which is preliminary data.</text>
</comment>
<dbReference type="Proteomes" id="UP000028840">
    <property type="component" value="Unassembled WGS sequence"/>
</dbReference>
<dbReference type="EMBL" id="AEYJ02001860">
    <property type="protein sequence ID" value="KFG99393.1"/>
    <property type="molecule type" value="Genomic_DNA"/>
</dbReference>
<dbReference type="VEuPathDB" id="ToxoDB:TGVAND_464988"/>
<gene>
    <name evidence="2" type="ORF">TGVAND_464988</name>
</gene>
<keyword evidence="1" id="KW-0812">Transmembrane</keyword>
<keyword evidence="1" id="KW-1133">Transmembrane helix</keyword>
<dbReference type="AlphaFoldDB" id="A0A086PGB2"/>
<sequence length="161" mass="17847">MQFSAGICHLRHAPPLLHLNTHLLQKHKSLQLSLPTFFSVLFPFLACSVAVSLLSFSLLPLCAVACSLFLPVLEAAALSSRVCFLFVVNLCERCSFFSTRKRCCRLFNQTSVYLGDLGADAMTGNSVETPVRDSRQLNRTAGGCLPRKERRLAANRFERGL</sequence>
<feature type="transmembrane region" description="Helical" evidence="1">
    <location>
        <begin position="32"/>
        <end position="56"/>
    </location>
</feature>
<reference evidence="2 3" key="2">
    <citation type="journal article" date="2015" name="Eukaryot. Cell">
        <title>Genetic mapping reveals that sinefungin resistance in Toxoplasma gondii is controlled by a putative amino acid transporter locus that can be used as a negative selectable marker.</title>
        <authorList>
            <person name="Behnke M.S."/>
            <person name="Khan A."/>
            <person name="Sibley L.D."/>
        </authorList>
    </citation>
    <scope>NUCLEOTIDE SEQUENCE [LARGE SCALE GENOMIC DNA]</scope>
    <source>
        <strain evidence="2 3">VAND</strain>
    </source>
</reference>
<feature type="transmembrane region" description="Helical" evidence="1">
    <location>
        <begin position="68"/>
        <end position="91"/>
    </location>
</feature>
<evidence type="ECO:0000256" key="1">
    <source>
        <dbReference type="SAM" id="Phobius"/>
    </source>
</evidence>
<keyword evidence="1" id="KW-0472">Membrane</keyword>
<protein>
    <recommendedName>
        <fullName evidence="4">Transmembrane protein</fullName>
    </recommendedName>
</protein>
<evidence type="ECO:0008006" key="4">
    <source>
        <dbReference type="Google" id="ProtNLM"/>
    </source>
</evidence>
<name>A0A086PGB2_TOXGO</name>
<accession>A0A086PGB2</accession>